<accession>A0A3R6YXZ4</accession>
<evidence type="ECO:0000313" key="1">
    <source>
        <dbReference type="EMBL" id="RHY23178.1"/>
    </source>
</evidence>
<protein>
    <submittedName>
        <fullName evidence="1">Uncharacterized protein</fullName>
    </submittedName>
</protein>
<comment type="caution">
    <text evidence="1">The sequence shown here is derived from an EMBL/GenBank/DDBJ whole genome shotgun (WGS) entry which is preliminary data.</text>
</comment>
<dbReference type="AlphaFoldDB" id="A0A3R6YXZ4"/>
<organism evidence="1 2">
    <name type="scientific">Aphanomyces invadans</name>
    <dbReference type="NCBI Taxonomy" id="157072"/>
    <lineage>
        <taxon>Eukaryota</taxon>
        <taxon>Sar</taxon>
        <taxon>Stramenopiles</taxon>
        <taxon>Oomycota</taxon>
        <taxon>Saprolegniomycetes</taxon>
        <taxon>Saprolegniales</taxon>
        <taxon>Verrucalvaceae</taxon>
        <taxon>Aphanomyces</taxon>
    </lineage>
</organism>
<dbReference type="VEuPathDB" id="FungiDB:H310_01780"/>
<keyword evidence="2" id="KW-1185">Reference proteome</keyword>
<gene>
    <name evidence="1" type="ORF">DYB32_009286</name>
</gene>
<name>A0A3R6YXZ4_9STRA</name>
<evidence type="ECO:0000313" key="2">
    <source>
        <dbReference type="Proteomes" id="UP000285060"/>
    </source>
</evidence>
<dbReference type="Proteomes" id="UP000285060">
    <property type="component" value="Unassembled WGS sequence"/>
</dbReference>
<dbReference type="EMBL" id="QUSY01001899">
    <property type="protein sequence ID" value="RHY23178.1"/>
    <property type="molecule type" value="Genomic_DNA"/>
</dbReference>
<reference evidence="1 2" key="1">
    <citation type="submission" date="2018-08" db="EMBL/GenBank/DDBJ databases">
        <title>Aphanomyces genome sequencing and annotation.</title>
        <authorList>
            <person name="Minardi D."/>
            <person name="Oidtmann B."/>
            <person name="Van Der Giezen M."/>
            <person name="Studholme D.J."/>
        </authorList>
    </citation>
    <scope>NUCLEOTIDE SEQUENCE [LARGE SCALE GENOMIC DNA]</scope>
    <source>
        <strain evidence="1 2">NJM0002</strain>
    </source>
</reference>
<sequence>MTTTEIYATLDEAAALLDTTTPAKDRHFNSTLSRDILDSCILYDVALPTLDHPRNYIGVKWCALEVSTRFKSRDFCLLDVGSSLGDLTGTVLDWANDLSVIRRIKALMDLNAQFQRHRLTRATFMDVHDVVASSACATVRFLHFDP</sequence>
<proteinExistence type="predicted"/>